<accession>A0ABQ0B8E0</accession>
<sequence>MAKTVESEAINIRDNKKAHCYFAEVERFIVNIVLKASGPYPMGTIEKSCQGWVNRA</sequence>
<evidence type="ECO:0000313" key="1">
    <source>
        <dbReference type="EMBL" id="GAA6407721.1"/>
    </source>
</evidence>
<dbReference type="Proteomes" id="UP001600943">
    <property type="component" value="Unassembled WGS sequence"/>
</dbReference>
<proteinExistence type="predicted"/>
<reference evidence="1 2" key="1">
    <citation type="submission" date="2024-04" db="EMBL/GenBank/DDBJ databases">
        <title>Defined microbial consortia suppress multidrug-resistant proinflammatory Enterobacteriaceae via ecological control.</title>
        <authorList>
            <person name="Furuichi M."/>
            <person name="Kawaguchi T."/>
            <person name="Pust M."/>
            <person name="Yasuma K."/>
            <person name="Plichta D."/>
            <person name="Hasegawa N."/>
            <person name="Ohya T."/>
            <person name="Bhattarai S."/>
            <person name="Sasajima S."/>
            <person name="Aoto Y."/>
            <person name="Tuganbaev T."/>
            <person name="Yaginuma M."/>
            <person name="Ueda M."/>
            <person name="Okahashi N."/>
            <person name="Amafuji K."/>
            <person name="Kiridooshi Y."/>
            <person name="Sugita K."/>
            <person name="Strazar M."/>
            <person name="Skelly A."/>
            <person name="Suda W."/>
            <person name="Hattori M."/>
            <person name="Nakamoto N."/>
            <person name="Caballero S."/>
            <person name="Norman J."/>
            <person name="Olle B."/>
            <person name="Tanoue T."/>
            <person name="Arita M."/>
            <person name="Bucci V."/>
            <person name="Atarashi K."/>
            <person name="Xavier R."/>
            <person name="Honda K."/>
        </authorList>
    </citation>
    <scope>NUCLEOTIDE SEQUENCE [LARGE SCALE GENOMIC DNA]</scope>
    <source>
        <strain evidence="2">k04-0078-D8-1</strain>
    </source>
</reference>
<comment type="caution">
    <text evidence="1">The sequence shown here is derived from an EMBL/GenBank/DDBJ whole genome shotgun (WGS) entry which is preliminary data.</text>
</comment>
<protein>
    <submittedName>
        <fullName evidence="1">Uncharacterized protein</fullName>
    </submittedName>
</protein>
<dbReference type="RefSeq" id="WP_390404790.1">
    <property type="nucleotide sequence ID" value="NZ_BAABYW010000001.1"/>
</dbReference>
<name>A0ABQ0B8E0_9FIRM</name>
<evidence type="ECO:0000313" key="2">
    <source>
        <dbReference type="Proteomes" id="UP001600943"/>
    </source>
</evidence>
<gene>
    <name evidence="1" type="ORF">K040078D81_18380</name>
</gene>
<dbReference type="EMBL" id="BAABYW010000001">
    <property type="protein sequence ID" value="GAA6407721.1"/>
    <property type="molecule type" value="Genomic_DNA"/>
</dbReference>
<organism evidence="1 2">
    <name type="scientific">Blautia hominis</name>
    <dbReference type="NCBI Taxonomy" id="2025493"/>
    <lineage>
        <taxon>Bacteria</taxon>
        <taxon>Bacillati</taxon>
        <taxon>Bacillota</taxon>
        <taxon>Clostridia</taxon>
        <taxon>Lachnospirales</taxon>
        <taxon>Lachnospiraceae</taxon>
        <taxon>Blautia</taxon>
    </lineage>
</organism>
<keyword evidence="2" id="KW-1185">Reference proteome</keyword>